<sequence length="155" mass="18088">MMNLTDLKYYDELTPAAQAEARRNMAASVALWRKRDINALRGEYLANIHRAINNPHHIRRFINGQSAHNKIRDLGDAYLIPYIRANKVIFTECGAYVYYLERFMMVIEGRECLPTDQDQKALTAPYIAVNQRGPDYHDWLYSTHSRIKRNMIVKG</sequence>
<proteinExistence type="predicted"/>
<protein>
    <submittedName>
        <fullName evidence="1">Uncharacterized protein</fullName>
    </submittedName>
</protein>
<dbReference type="RefSeq" id="YP_009015129.1">
    <property type="nucleotide sequence ID" value="NC_023717.1"/>
</dbReference>
<dbReference type="KEGG" id="vg:18563009"/>
<dbReference type="GeneID" id="18563009"/>
<dbReference type="Proteomes" id="UP000011829">
    <property type="component" value="Segment"/>
</dbReference>
<accession>M1F2D0</accession>
<dbReference type="EMBL" id="JQ691611">
    <property type="protein sequence ID" value="AFH21051.1"/>
    <property type="molecule type" value="Genomic_DNA"/>
</dbReference>
<reference evidence="1 2" key="1">
    <citation type="submission" date="2012-02" db="EMBL/GenBank/DDBJ databases">
        <title>Complete Genome Sequence of Cronobacter sakazakii Bacteriophage CR9.</title>
        <authorList>
            <person name="Shin H."/>
            <person name="Lee J.-H."/>
            <person name="Kim Y."/>
            <person name="Ryu S."/>
        </authorList>
    </citation>
    <scope>NUCLEOTIDE SEQUENCE [LARGE SCALE GENOMIC DNA]</scope>
</reference>
<keyword evidence="2" id="KW-1185">Reference proteome</keyword>
<name>M1F2D0_9CAUD</name>
<gene>
    <name evidence="1" type="ORF">CR9_167</name>
</gene>
<organism evidence="1 2">
    <name type="scientific">Cronobacter phage CR9</name>
    <dbReference type="NCBI Taxonomy" id="1162290"/>
    <lineage>
        <taxon>Viruses</taxon>
        <taxon>Duplodnaviria</taxon>
        <taxon>Heunggongvirae</taxon>
        <taxon>Uroviricota</taxon>
        <taxon>Caudoviricetes</taxon>
        <taxon>Vequintavirinae</taxon>
        <taxon>Certrevirus</taxon>
        <taxon>Certrevirus CR9</taxon>
    </lineage>
</organism>
<evidence type="ECO:0000313" key="2">
    <source>
        <dbReference type="Proteomes" id="UP000011829"/>
    </source>
</evidence>
<evidence type="ECO:0000313" key="1">
    <source>
        <dbReference type="EMBL" id="AFH21051.1"/>
    </source>
</evidence>
<dbReference type="OrthoDB" id="23784at10239"/>